<feature type="non-terminal residue" evidence="14">
    <location>
        <position position="1"/>
    </location>
</feature>
<evidence type="ECO:0000256" key="6">
    <source>
        <dbReference type="ARBA" id="ARBA00023125"/>
    </source>
</evidence>
<dbReference type="eggNOG" id="KOG0490">
    <property type="taxonomic scope" value="Eukaryota"/>
</dbReference>
<gene>
    <name evidence="15" type="ORF">NEMVEDRAFT_v1g59594</name>
</gene>
<evidence type="ECO:0000313" key="16">
    <source>
        <dbReference type="Proteomes" id="UP000001593"/>
    </source>
</evidence>
<dbReference type="GO" id="GO:0003677">
    <property type="term" value="F:DNA binding"/>
    <property type="evidence" value="ECO:0007669"/>
    <property type="project" value="UniProtKB-UniRule"/>
</dbReference>
<dbReference type="PROSITE" id="PS00027">
    <property type="entry name" value="HOMEOBOX_1"/>
    <property type="match status" value="1"/>
</dbReference>
<keyword evidence="7 11" id="KW-0371">Homeobox</keyword>
<dbReference type="InParanoid" id="Q0N4A8"/>
<dbReference type="SUPFAM" id="SSF46689">
    <property type="entry name" value="Homeodomain-like"/>
    <property type="match status" value="1"/>
</dbReference>
<feature type="DNA-binding region" description="Homeobox" evidence="11">
    <location>
        <begin position="3"/>
        <end position="60"/>
    </location>
</feature>
<keyword evidence="16" id="KW-1185">Reference proteome</keyword>
<evidence type="ECO:0000256" key="7">
    <source>
        <dbReference type="ARBA" id="ARBA00023155"/>
    </source>
</evidence>
<organism evidence="14">
    <name type="scientific">Nematostella vectensis</name>
    <name type="common">Starlet sea anemone</name>
    <dbReference type="NCBI Taxonomy" id="45351"/>
    <lineage>
        <taxon>Eukaryota</taxon>
        <taxon>Metazoa</taxon>
        <taxon>Cnidaria</taxon>
        <taxon>Anthozoa</taxon>
        <taxon>Hexacorallia</taxon>
        <taxon>Actiniaria</taxon>
        <taxon>Edwardsiidae</taxon>
        <taxon>Nematostella</taxon>
    </lineage>
</organism>
<keyword evidence="9 11" id="KW-0539">Nucleus</keyword>
<evidence type="ECO:0000256" key="8">
    <source>
        <dbReference type="ARBA" id="ARBA00023163"/>
    </source>
</evidence>
<evidence type="ECO:0000313" key="14">
    <source>
        <dbReference type="EMBL" id="ABG67882.1"/>
    </source>
</evidence>
<keyword evidence="8" id="KW-0804">Transcription</keyword>
<sequence length="60" mass="7605">RRRSRTNFDSWQLEELEKIYHHNQYPDVFTREALALKLDLLESRIQVWFQNRRAKMRREE</sequence>
<evidence type="ECO:0000256" key="4">
    <source>
        <dbReference type="ARBA" id="ARBA00022902"/>
    </source>
</evidence>
<dbReference type="STRING" id="45351.Q0N4A8"/>
<dbReference type="OrthoDB" id="6159439at2759"/>
<dbReference type="OMA" id="EKIYHHN"/>
<dbReference type="HOGENOM" id="CLU_049543_12_1_1"/>
<dbReference type="InterPro" id="IPR017970">
    <property type="entry name" value="Homeobox_CS"/>
</dbReference>
<comment type="subcellular location">
    <subcellularLocation>
        <location evidence="1 11 12">Nucleus</location>
    </subcellularLocation>
</comment>
<dbReference type="EMBL" id="DS469697">
    <property type="protein sequence ID" value="EDO35494.1"/>
    <property type="molecule type" value="Genomic_DNA"/>
</dbReference>
<evidence type="ECO:0000313" key="15">
    <source>
        <dbReference type="EMBL" id="EDO35494.1"/>
    </source>
</evidence>
<keyword evidence="6 11" id="KW-0238">DNA-binding</keyword>
<evidence type="ECO:0000256" key="11">
    <source>
        <dbReference type="PROSITE-ProRule" id="PRU00108"/>
    </source>
</evidence>
<dbReference type="InterPro" id="IPR001356">
    <property type="entry name" value="HD"/>
</dbReference>
<evidence type="ECO:0000256" key="9">
    <source>
        <dbReference type="ARBA" id="ARBA00023242"/>
    </source>
</evidence>
<dbReference type="SMART" id="SM00389">
    <property type="entry name" value="HOX"/>
    <property type="match status" value="1"/>
</dbReference>
<dbReference type="KEGG" id="nve:5506887"/>
<dbReference type="PANTHER" id="PTHR46799">
    <property type="entry name" value="HOMEOBOX PROTEIN UNC-4 HOMOLOG"/>
    <property type="match status" value="1"/>
</dbReference>
<name>Q0N4A8_NEMVE</name>
<accession>Q0N4A8</accession>
<dbReference type="CDD" id="cd00086">
    <property type="entry name" value="homeodomain"/>
    <property type="match status" value="1"/>
</dbReference>
<keyword evidence="4" id="KW-0524">Neurogenesis</keyword>
<keyword evidence="2" id="KW-0217">Developmental protein</keyword>
<dbReference type="PANTHER" id="PTHR46799:SF1">
    <property type="entry name" value="HOMEOBOX PROTEIN UNC-4 HOMOLOG"/>
    <property type="match status" value="1"/>
</dbReference>
<dbReference type="AlphaFoldDB" id="Q0N4A8"/>
<proteinExistence type="inferred from homology"/>
<dbReference type="GO" id="GO:0005634">
    <property type="term" value="C:nucleus"/>
    <property type="evidence" value="ECO:0007669"/>
    <property type="project" value="UniProtKB-SubCell"/>
</dbReference>
<dbReference type="GO" id="GO:0000981">
    <property type="term" value="F:DNA-binding transcription factor activity, RNA polymerase II-specific"/>
    <property type="evidence" value="ECO:0007669"/>
    <property type="project" value="InterPro"/>
</dbReference>
<feature type="non-terminal residue" evidence="14">
    <location>
        <position position="60"/>
    </location>
</feature>
<reference evidence="14" key="1">
    <citation type="journal article" date="2006" name="Nature">
        <title>Minimal ProtoHox cluster inferred from bilaterian and cnidarian Hox complements.</title>
        <authorList>
            <person name="Chourrout D."/>
            <person name="Delsuc F."/>
            <person name="Chourrout P."/>
            <person name="Edvardsen R.B."/>
            <person name="Rentzsch F."/>
            <person name="Renfer E."/>
            <person name="Jensen M.F."/>
            <person name="Zhu B."/>
            <person name="de Jong P."/>
            <person name="Steele R.E."/>
            <person name="Technau U."/>
        </authorList>
    </citation>
    <scope>NUCLEOTIDE SEQUENCE</scope>
</reference>
<dbReference type="GO" id="GO:0007399">
    <property type="term" value="P:nervous system development"/>
    <property type="evidence" value="ECO:0007669"/>
    <property type="project" value="UniProtKB-KW"/>
</dbReference>
<dbReference type="PROSITE" id="PS50071">
    <property type="entry name" value="HOMEOBOX_2"/>
    <property type="match status" value="1"/>
</dbReference>
<dbReference type="FunFam" id="1.10.10.60:FF:000057">
    <property type="entry name" value="Short stature homeobox 2"/>
    <property type="match status" value="1"/>
</dbReference>
<evidence type="ECO:0000256" key="3">
    <source>
        <dbReference type="ARBA" id="ARBA00022782"/>
    </source>
</evidence>
<feature type="domain" description="Homeobox" evidence="13">
    <location>
        <begin position="1"/>
        <end position="59"/>
    </location>
</feature>
<dbReference type="EMBL" id="DQ500868">
    <property type="protein sequence ID" value="ABG67882.1"/>
    <property type="molecule type" value="Genomic_DNA"/>
</dbReference>
<keyword evidence="5" id="KW-0805">Transcription regulation</keyword>
<comment type="similarity">
    <text evidence="10">Belongs to the paired homeobox family. Unc-4 subfamily.</text>
</comment>
<evidence type="ECO:0000259" key="13">
    <source>
        <dbReference type="PROSITE" id="PS50071"/>
    </source>
</evidence>
<dbReference type="InterPro" id="IPR009057">
    <property type="entry name" value="Homeodomain-like_sf"/>
</dbReference>
<evidence type="ECO:0000256" key="2">
    <source>
        <dbReference type="ARBA" id="ARBA00022473"/>
    </source>
</evidence>
<dbReference type="Pfam" id="PF00046">
    <property type="entry name" value="Homeodomain"/>
    <property type="match status" value="1"/>
</dbReference>
<dbReference type="Gene3D" id="1.10.10.60">
    <property type="entry name" value="Homeodomain-like"/>
    <property type="match status" value="1"/>
</dbReference>
<protein>
    <submittedName>
        <fullName evidence="14">Q50-2</fullName>
    </submittedName>
</protein>
<dbReference type="Proteomes" id="UP000001593">
    <property type="component" value="Unassembled WGS sequence"/>
</dbReference>
<reference evidence="15 16" key="2">
    <citation type="journal article" date="2007" name="Science">
        <title>Sea anemone genome reveals ancestral eumetazoan gene repertoire and genomic organization.</title>
        <authorList>
            <person name="Putnam N.H."/>
            <person name="Srivastava M."/>
            <person name="Hellsten U."/>
            <person name="Dirks B."/>
            <person name="Chapman J."/>
            <person name="Salamov A."/>
            <person name="Terry A."/>
            <person name="Shapiro H."/>
            <person name="Lindquist E."/>
            <person name="Kapitonov V.V."/>
            <person name="Jurka J."/>
            <person name="Genikhovich G."/>
            <person name="Grigoriev I.V."/>
            <person name="Lucas S.M."/>
            <person name="Steele R.E."/>
            <person name="Finnerty J.R."/>
            <person name="Technau U."/>
            <person name="Martindale M.Q."/>
            <person name="Rokhsar D.S."/>
        </authorList>
    </citation>
    <scope>NUCLEOTIDE SEQUENCE [LARGE SCALE GENOMIC DNA]</scope>
    <source>
        <strain evidence="15">CH2 x CH6</strain>
        <strain evidence="16">CH2 X CH6</strain>
    </source>
</reference>
<evidence type="ECO:0000256" key="1">
    <source>
        <dbReference type="ARBA" id="ARBA00004123"/>
    </source>
</evidence>
<keyword evidence="3" id="KW-0221">Differentiation</keyword>
<evidence type="ECO:0000256" key="10">
    <source>
        <dbReference type="ARBA" id="ARBA00038351"/>
    </source>
</evidence>
<evidence type="ECO:0000256" key="5">
    <source>
        <dbReference type="ARBA" id="ARBA00023015"/>
    </source>
</evidence>
<dbReference type="GO" id="GO:0030154">
    <property type="term" value="P:cell differentiation"/>
    <property type="evidence" value="ECO:0007669"/>
    <property type="project" value="UniProtKB-KW"/>
</dbReference>
<evidence type="ECO:0000256" key="12">
    <source>
        <dbReference type="RuleBase" id="RU000682"/>
    </source>
</evidence>